<evidence type="ECO:0000259" key="6">
    <source>
        <dbReference type="Pfam" id="PF03755"/>
    </source>
</evidence>
<evidence type="ECO:0008006" key="10">
    <source>
        <dbReference type="Google" id="ProtNLM"/>
    </source>
</evidence>
<keyword evidence="9" id="KW-1185">Reference proteome</keyword>
<evidence type="ECO:0000313" key="8">
    <source>
        <dbReference type="EMBL" id="AEC02131.1"/>
    </source>
</evidence>
<dbReference type="GO" id="GO:0004521">
    <property type="term" value="F:RNA endonuclease activity"/>
    <property type="evidence" value="ECO:0007669"/>
    <property type="project" value="InterPro"/>
</dbReference>
<evidence type="ECO:0000256" key="4">
    <source>
        <dbReference type="ARBA" id="ARBA00022801"/>
    </source>
</evidence>
<keyword evidence="3" id="KW-0255">Endonuclease</keyword>
<proteinExistence type="inferred from homology"/>
<dbReference type="Proteomes" id="UP000007939">
    <property type="component" value="Chromosome"/>
</dbReference>
<sequence>MKSMTGYGFSELHEDDLHVSVEIKAYNNRFLDIVHNIPYFLAPFEQEIDAMVKDVSSRGRIEVTVRLRQSSEDLTLEVDKDAVARYADAFSAIAREAGTSFEPTLADFLEREGVLTATRDTDVEVWHPTLFAVLGKALEQFSRSKEREGEATRRDLERLGTRLTEGLETVETYAEEMERMIRASLTERFNEMLGEKGYDENRFLQEVAVMLVRYSINEEIVRLRTHLKEYRSLIASSQPVGKRLDFLCQEINREINTIGSKSQLVDVNLRVVDMKACLENIREQIRNIE</sequence>
<gene>
    <name evidence="8" type="ordered locus">Spico_0907</name>
</gene>
<reference evidence="9" key="1">
    <citation type="submission" date="2011-04" db="EMBL/GenBank/DDBJ databases">
        <title>The complete genome of Spirochaeta coccoides DSM 17374.</title>
        <authorList>
            <person name="Lucas S."/>
            <person name="Copeland A."/>
            <person name="Lapidus A."/>
            <person name="Bruce D."/>
            <person name="Goodwin L."/>
            <person name="Pitluck S."/>
            <person name="Peters L."/>
            <person name="Kyrpides N."/>
            <person name="Mavromatis K."/>
            <person name="Pagani I."/>
            <person name="Ivanova N."/>
            <person name="Ovchinnikova G."/>
            <person name="Lu M."/>
            <person name="Detter J.C."/>
            <person name="Tapia R."/>
            <person name="Han C."/>
            <person name="Land M."/>
            <person name="Hauser L."/>
            <person name="Markowitz V."/>
            <person name="Cheng J.-F."/>
            <person name="Hugenholtz P."/>
            <person name="Woyke T."/>
            <person name="Wu D."/>
            <person name="Spring S."/>
            <person name="Schroeder M."/>
            <person name="Brambilla E."/>
            <person name="Klenk H.-P."/>
            <person name="Eisen J.A."/>
        </authorList>
    </citation>
    <scope>NUCLEOTIDE SEQUENCE [LARGE SCALE GENOMIC DNA]</scope>
    <source>
        <strain evidence="9">ATCC BAA-1237 / DSM 17374 / SPN1</strain>
    </source>
</reference>
<evidence type="ECO:0000313" key="9">
    <source>
        <dbReference type="Proteomes" id="UP000007939"/>
    </source>
</evidence>
<dbReference type="InterPro" id="IPR005229">
    <property type="entry name" value="YicC/YloC-like"/>
</dbReference>
<name>F4GIJ7_PARC1</name>
<dbReference type="PANTHER" id="PTHR30636">
    <property type="entry name" value="UPF0701 PROTEIN YICC"/>
    <property type="match status" value="1"/>
</dbReference>
<dbReference type="NCBIfam" id="TIGR00255">
    <property type="entry name" value="YicC/YloC family endoribonuclease"/>
    <property type="match status" value="1"/>
</dbReference>
<dbReference type="eggNOG" id="COG1561">
    <property type="taxonomic scope" value="Bacteria"/>
</dbReference>
<reference evidence="8 9" key="2">
    <citation type="journal article" date="2012" name="Stand. Genomic Sci.">
        <title>Complete genome sequence of the termite hindgut bacterium Spirochaeta coccoides type strain (SPN1(T)), reclassification in the genus Sphaerochaeta as Sphaerochaeta coccoides comb. nov. and emendations of the family Spirochaetaceae and the genus Sphaerochaeta.</title>
        <authorList>
            <person name="Abt B."/>
            <person name="Han C."/>
            <person name="Scheuner C."/>
            <person name="Lu M."/>
            <person name="Lapidus A."/>
            <person name="Nolan M."/>
            <person name="Lucas S."/>
            <person name="Hammon N."/>
            <person name="Deshpande S."/>
            <person name="Cheng J.F."/>
            <person name="Tapia R."/>
            <person name="Goodwin L.A."/>
            <person name="Pitluck S."/>
            <person name="Liolios K."/>
            <person name="Pagani I."/>
            <person name="Ivanova N."/>
            <person name="Mavromatis K."/>
            <person name="Mikhailova N."/>
            <person name="Huntemann M."/>
            <person name="Pati A."/>
            <person name="Chen A."/>
            <person name="Palaniappan K."/>
            <person name="Land M."/>
            <person name="Hauser L."/>
            <person name="Brambilla E.M."/>
            <person name="Rohde M."/>
            <person name="Spring S."/>
            <person name="Gronow S."/>
            <person name="Goker M."/>
            <person name="Woyke T."/>
            <person name="Bristow J."/>
            <person name="Eisen J.A."/>
            <person name="Markowitz V."/>
            <person name="Hugenholtz P."/>
            <person name="Kyrpides N.C."/>
            <person name="Klenk H.P."/>
            <person name="Detter J.C."/>
        </authorList>
    </citation>
    <scope>NUCLEOTIDE SEQUENCE [LARGE SCALE GENOMIC DNA]</scope>
    <source>
        <strain evidence="9">ATCC BAA-1237 / DSM 17374 / SPN1</strain>
    </source>
</reference>
<dbReference type="Pfam" id="PF03755">
    <property type="entry name" value="YicC-like_N"/>
    <property type="match status" value="1"/>
</dbReference>
<evidence type="ECO:0000256" key="3">
    <source>
        <dbReference type="ARBA" id="ARBA00022759"/>
    </source>
</evidence>
<dbReference type="InterPro" id="IPR013527">
    <property type="entry name" value="YicC-like_N"/>
</dbReference>
<dbReference type="HOGENOM" id="CLU_076609_1_0_12"/>
<dbReference type="GO" id="GO:0016787">
    <property type="term" value="F:hydrolase activity"/>
    <property type="evidence" value="ECO:0007669"/>
    <property type="project" value="UniProtKB-KW"/>
</dbReference>
<evidence type="ECO:0000256" key="2">
    <source>
        <dbReference type="ARBA" id="ARBA00022722"/>
    </source>
</evidence>
<evidence type="ECO:0000256" key="5">
    <source>
        <dbReference type="ARBA" id="ARBA00035648"/>
    </source>
</evidence>
<accession>F4GIJ7</accession>
<keyword evidence="2" id="KW-0540">Nuclease</keyword>
<dbReference type="STRING" id="760011.Spico_0907"/>
<comment type="cofactor">
    <cofactor evidence="1">
        <name>a divalent metal cation</name>
        <dbReference type="ChEBI" id="CHEBI:60240"/>
    </cofactor>
</comment>
<dbReference type="Pfam" id="PF08340">
    <property type="entry name" value="YicC-like_C"/>
    <property type="match status" value="1"/>
</dbReference>
<dbReference type="KEGG" id="scc:Spico_0907"/>
<dbReference type="AlphaFoldDB" id="F4GIJ7"/>
<organism evidence="8 9">
    <name type="scientific">Parasphaerochaeta coccoides (strain ATCC BAA-1237 / DSM 17374 / SPN1)</name>
    <name type="common">Sphaerochaeta coccoides</name>
    <dbReference type="NCBI Taxonomy" id="760011"/>
    <lineage>
        <taxon>Bacteria</taxon>
        <taxon>Pseudomonadati</taxon>
        <taxon>Spirochaetota</taxon>
        <taxon>Spirochaetia</taxon>
        <taxon>Spirochaetales</taxon>
        <taxon>Sphaerochaetaceae</taxon>
        <taxon>Parasphaerochaeta</taxon>
    </lineage>
</organism>
<dbReference type="InterPro" id="IPR013551">
    <property type="entry name" value="YicC-like_C"/>
</dbReference>
<keyword evidence="4" id="KW-0378">Hydrolase</keyword>
<dbReference type="PANTHER" id="PTHR30636:SF3">
    <property type="entry name" value="UPF0701 PROTEIN YICC"/>
    <property type="match status" value="1"/>
</dbReference>
<dbReference type="EMBL" id="CP002659">
    <property type="protein sequence ID" value="AEC02131.1"/>
    <property type="molecule type" value="Genomic_DNA"/>
</dbReference>
<protein>
    <recommendedName>
        <fullName evidence="10">YicC-like domain-containing protein</fullName>
    </recommendedName>
</protein>
<dbReference type="RefSeq" id="WP_013739527.1">
    <property type="nucleotide sequence ID" value="NC_015436.1"/>
</dbReference>
<comment type="similarity">
    <text evidence="5">Belongs to the YicC/YloC family.</text>
</comment>
<feature type="domain" description="Endoribonuclease YicC-like N-terminal" evidence="6">
    <location>
        <begin position="1"/>
        <end position="152"/>
    </location>
</feature>
<dbReference type="OrthoDB" id="9771229at2"/>
<evidence type="ECO:0000256" key="1">
    <source>
        <dbReference type="ARBA" id="ARBA00001968"/>
    </source>
</evidence>
<feature type="domain" description="Endoribonuclease YicC-like C-terminal" evidence="7">
    <location>
        <begin position="171"/>
        <end position="289"/>
    </location>
</feature>
<evidence type="ECO:0000259" key="7">
    <source>
        <dbReference type="Pfam" id="PF08340"/>
    </source>
</evidence>